<dbReference type="Pfam" id="PF00085">
    <property type="entry name" value="Thioredoxin"/>
    <property type="match status" value="1"/>
</dbReference>
<evidence type="ECO:0000259" key="1">
    <source>
        <dbReference type="Pfam" id="PF00085"/>
    </source>
</evidence>
<gene>
    <name evidence="2" type="ORF">D9V34_07185</name>
</gene>
<dbReference type="RefSeq" id="WP_121688155.1">
    <property type="nucleotide sequence ID" value="NZ_RCUY01000005.1"/>
</dbReference>
<name>A0A3L7AU53_9MICO</name>
<sequence>MSPLTGLAFLAGLVVLSLVIGLVLRARNGRITHPTADDRLDPGLFGVDALGPAATVVQFSTEVCARCPGTKRLLTALTEEREGVNFVHVDVTHNPALASRFNLLQTPTVLVLDGAGRTSARLSGTIARESMIAELDAVQGESHARG</sequence>
<dbReference type="OrthoDB" id="1495530at2"/>
<dbReference type="Proteomes" id="UP000269438">
    <property type="component" value="Unassembled WGS sequence"/>
</dbReference>
<reference evidence="2 3" key="1">
    <citation type="submission" date="2018-10" db="EMBL/GenBank/DDBJ databases">
        <authorList>
            <person name="Li J."/>
        </authorList>
    </citation>
    <scope>NUCLEOTIDE SEQUENCE [LARGE SCALE GENOMIC DNA]</scope>
    <source>
        <strain evidence="2 3">JCM 11654</strain>
    </source>
</reference>
<keyword evidence="3" id="KW-1185">Reference proteome</keyword>
<dbReference type="EMBL" id="RCUY01000005">
    <property type="protein sequence ID" value="RLP83018.1"/>
    <property type="molecule type" value="Genomic_DNA"/>
</dbReference>
<evidence type="ECO:0000313" key="3">
    <source>
        <dbReference type="Proteomes" id="UP000269438"/>
    </source>
</evidence>
<comment type="caution">
    <text evidence="2">The sequence shown here is derived from an EMBL/GenBank/DDBJ whole genome shotgun (WGS) entry which is preliminary data.</text>
</comment>
<dbReference type="InterPro" id="IPR036249">
    <property type="entry name" value="Thioredoxin-like_sf"/>
</dbReference>
<dbReference type="AlphaFoldDB" id="A0A3L7AU53"/>
<dbReference type="SUPFAM" id="SSF52833">
    <property type="entry name" value="Thioredoxin-like"/>
    <property type="match status" value="1"/>
</dbReference>
<dbReference type="InterPro" id="IPR013766">
    <property type="entry name" value="Thioredoxin_domain"/>
</dbReference>
<accession>A0A3L7AU53</accession>
<evidence type="ECO:0000313" key="2">
    <source>
        <dbReference type="EMBL" id="RLP83018.1"/>
    </source>
</evidence>
<feature type="domain" description="Thioredoxin" evidence="1">
    <location>
        <begin position="55"/>
        <end position="136"/>
    </location>
</feature>
<dbReference type="CDD" id="cd02947">
    <property type="entry name" value="TRX_family"/>
    <property type="match status" value="1"/>
</dbReference>
<protein>
    <submittedName>
        <fullName evidence="2">Thioredoxin</fullName>
    </submittedName>
</protein>
<proteinExistence type="predicted"/>
<dbReference type="Gene3D" id="3.40.30.10">
    <property type="entry name" value="Glutaredoxin"/>
    <property type="match status" value="1"/>
</dbReference>
<organism evidence="2 3">
    <name type="scientific">Mycetocola lacteus</name>
    <dbReference type="NCBI Taxonomy" id="76637"/>
    <lineage>
        <taxon>Bacteria</taxon>
        <taxon>Bacillati</taxon>
        <taxon>Actinomycetota</taxon>
        <taxon>Actinomycetes</taxon>
        <taxon>Micrococcales</taxon>
        <taxon>Microbacteriaceae</taxon>
        <taxon>Mycetocola</taxon>
    </lineage>
</organism>